<organism evidence="1 2">
    <name type="scientific">Protopolystoma xenopodis</name>
    <dbReference type="NCBI Taxonomy" id="117903"/>
    <lineage>
        <taxon>Eukaryota</taxon>
        <taxon>Metazoa</taxon>
        <taxon>Spiralia</taxon>
        <taxon>Lophotrochozoa</taxon>
        <taxon>Platyhelminthes</taxon>
        <taxon>Monogenea</taxon>
        <taxon>Polyopisthocotylea</taxon>
        <taxon>Polystomatidea</taxon>
        <taxon>Polystomatidae</taxon>
        <taxon>Protopolystoma</taxon>
    </lineage>
</organism>
<dbReference type="Proteomes" id="UP000784294">
    <property type="component" value="Unassembled WGS sequence"/>
</dbReference>
<proteinExistence type="predicted"/>
<name>A0A448WLY5_9PLAT</name>
<protein>
    <submittedName>
        <fullName evidence="1">Uncharacterized protein</fullName>
    </submittedName>
</protein>
<accession>A0A448WLY5</accession>
<dbReference type="AlphaFoldDB" id="A0A448WLY5"/>
<gene>
    <name evidence="1" type="ORF">PXEA_LOCUS8438</name>
</gene>
<comment type="caution">
    <text evidence="1">The sequence shown here is derived from an EMBL/GenBank/DDBJ whole genome shotgun (WGS) entry which is preliminary data.</text>
</comment>
<evidence type="ECO:0000313" key="1">
    <source>
        <dbReference type="EMBL" id="VEL14998.1"/>
    </source>
</evidence>
<reference evidence="1" key="1">
    <citation type="submission" date="2018-11" db="EMBL/GenBank/DDBJ databases">
        <authorList>
            <consortium name="Pathogen Informatics"/>
        </authorList>
    </citation>
    <scope>NUCLEOTIDE SEQUENCE</scope>
</reference>
<dbReference type="EMBL" id="CAAALY010023065">
    <property type="protein sequence ID" value="VEL14998.1"/>
    <property type="molecule type" value="Genomic_DNA"/>
</dbReference>
<keyword evidence="2" id="KW-1185">Reference proteome</keyword>
<evidence type="ECO:0000313" key="2">
    <source>
        <dbReference type="Proteomes" id="UP000784294"/>
    </source>
</evidence>
<sequence length="339" mass="36785">MAHTQYTGLRYAGPEVAKSPILVSSLFKASSAVTGRLLLSLPSLFESVLVHQTPRPGAGYVSTTGPVLRCAESTSSQAVSRFLYSLADLDSGSVQRKMTNTTESTDDSRPPLCCLMGRKFTSNILAQGIGCILSARDLRFSADPGYRAQYEGFSVSPPSSVPFPYICVTSMLLSELSALNLPNLGPLSTKSPYHLVLLAAHSIFCFLYPLSLECASVNARDGLDNRLDSATSLYAILASADLGITAWAGFRDWRGRRHLLTLRLTARHIFPESLFSHPFKLPRPQPDPVDVEDGLCLLRARRDSWPRPSPTAIRDKIDFGCPGYHGLESGALGVALLPL</sequence>